<protein>
    <submittedName>
        <fullName evidence="10">Unnamed protein product</fullName>
    </submittedName>
</protein>
<dbReference type="InterPro" id="IPR003663">
    <property type="entry name" value="Sugar/inositol_transpt"/>
</dbReference>
<dbReference type="PROSITE" id="PS00216">
    <property type="entry name" value="SUGAR_TRANSPORT_1"/>
    <property type="match status" value="1"/>
</dbReference>
<proteinExistence type="inferred from homology"/>
<dbReference type="InterPro" id="IPR005828">
    <property type="entry name" value="MFS_sugar_transport-like"/>
</dbReference>
<evidence type="ECO:0000313" key="10">
    <source>
        <dbReference type="EMBL" id="GME71895.1"/>
    </source>
</evidence>
<name>A0A9W6T468_CANBO</name>
<feature type="transmembrane region" description="Helical" evidence="8">
    <location>
        <begin position="317"/>
        <end position="337"/>
    </location>
</feature>
<feature type="transmembrane region" description="Helical" evidence="8">
    <location>
        <begin position="344"/>
        <end position="367"/>
    </location>
</feature>
<feature type="transmembrane region" description="Helical" evidence="8">
    <location>
        <begin position="158"/>
        <end position="183"/>
    </location>
</feature>
<evidence type="ECO:0000256" key="4">
    <source>
        <dbReference type="ARBA" id="ARBA00022692"/>
    </source>
</evidence>
<dbReference type="PANTHER" id="PTHR48022:SF68">
    <property type="entry name" value="MAJOR FACILITATOR SUPERFAMILY (MFS) PROFILE DOMAIN-CONTAINING PROTEIN-RELATED"/>
    <property type="match status" value="1"/>
</dbReference>
<organism evidence="10 11">
    <name type="scientific">Candida boidinii</name>
    <name type="common">Yeast</name>
    <dbReference type="NCBI Taxonomy" id="5477"/>
    <lineage>
        <taxon>Eukaryota</taxon>
        <taxon>Fungi</taxon>
        <taxon>Dikarya</taxon>
        <taxon>Ascomycota</taxon>
        <taxon>Saccharomycotina</taxon>
        <taxon>Pichiomycetes</taxon>
        <taxon>Pichiales</taxon>
        <taxon>Pichiaceae</taxon>
        <taxon>Ogataea</taxon>
        <taxon>Ogataea/Candida clade</taxon>
    </lineage>
</organism>
<evidence type="ECO:0000256" key="6">
    <source>
        <dbReference type="ARBA" id="ARBA00023136"/>
    </source>
</evidence>
<dbReference type="EMBL" id="BSXN01001164">
    <property type="protein sequence ID" value="GME71895.1"/>
    <property type="molecule type" value="Genomic_DNA"/>
</dbReference>
<dbReference type="PANTHER" id="PTHR48022">
    <property type="entry name" value="PLASTIDIC GLUCOSE TRANSPORTER 4"/>
    <property type="match status" value="1"/>
</dbReference>
<keyword evidence="3 7" id="KW-0813">Transport</keyword>
<evidence type="ECO:0000259" key="9">
    <source>
        <dbReference type="PROSITE" id="PS50850"/>
    </source>
</evidence>
<keyword evidence="4 8" id="KW-0812">Transmembrane</keyword>
<dbReference type="SUPFAM" id="SSF103473">
    <property type="entry name" value="MFS general substrate transporter"/>
    <property type="match status" value="1"/>
</dbReference>
<feature type="transmembrane region" description="Helical" evidence="8">
    <location>
        <begin position="189"/>
        <end position="208"/>
    </location>
</feature>
<dbReference type="AlphaFoldDB" id="A0A9W6T468"/>
<dbReference type="PRINTS" id="PR00171">
    <property type="entry name" value="SUGRTRNSPORT"/>
</dbReference>
<comment type="subcellular location">
    <subcellularLocation>
        <location evidence="1">Membrane</location>
        <topology evidence="1">Multi-pass membrane protein</topology>
    </subcellularLocation>
</comment>
<sequence>MFQLFKSNRTKYFGFRGDKLHTLVTILASVSFTLFGYDQGVMSSMLTLPEFNHYFPEIDAMEDSSKSTLQGFTVAIYEIGCMSGALFAMFFGDRFGRRKMIWMGSVIMIIGAVLEAAAYGLPQLIVGRVVCGLGNGFNTATVPSWLSECARPERRGILNMISAALNILGVMTSYWIGFGFYFVDNSANWRFPMAFQCVFAIIMLLFIMEMPESPRWLIREGHIEEAIDTFAHLEDTTNDDPEIIAKVEEIQALIKVEGPGIPVKKMFTFGKHRHFHRAMLACFTQVMQQICGINLITYYASTIFEQYLGMTPLNSRILAACNGTEYFFAACVSIFVIERVGRRLLMIICACGQAVTMLILFVTAYLADKKDNSDAAIGAAVFLFVFNTFFAIGWLGIPWLYPAEISGLEIRAAVNGLSTAFIRRYG</sequence>
<feature type="transmembrane region" description="Helical" evidence="8">
    <location>
        <begin position="69"/>
        <end position="91"/>
    </location>
</feature>
<dbReference type="InterPro" id="IPR050360">
    <property type="entry name" value="MFS_Sugar_Transporters"/>
</dbReference>
<reference evidence="10" key="1">
    <citation type="submission" date="2023-04" db="EMBL/GenBank/DDBJ databases">
        <title>Candida boidinii NBRC 10035.</title>
        <authorList>
            <person name="Ichikawa N."/>
            <person name="Sato H."/>
            <person name="Tonouchi N."/>
        </authorList>
    </citation>
    <scope>NUCLEOTIDE SEQUENCE</scope>
    <source>
        <strain evidence="10">NBRC 10035</strain>
    </source>
</reference>
<dbReference type="Gene3D" id="1.20.1250.20">
    <property type="entry name" value="MFS general substrate transporter like domains"/>
    <property type="match status" value="1"/>
</dbReference>
<dbReference type="PROSITE" id="PS50850">
    <property type="entry name" value="MFS"/>
    <property type="match status" value="1"/>
</dbReference>
<keyword evidence="5 8" id="KW-1133">Transmembrane helix</keyword>
<comment type="caution">
    <text evidence="10">The sequence shown here is derived from an EMBL/GenBank/DDBJ whole genome shotgun (WGS) entry which is preliminary data.</text>
</comment>
<dbReference type="GO" id="GO:0005351">
    <property type="term" value="F:carbohydrate:proton symporter activity"/>
    <property type="evidence" value="ECO:0007669"/>
    <property type="project" value="TreeGrafter"/>
</dbReference>
<feature type="transmembrane region" description="Helical" evidence="8">
    <location>
        <begin position="125"/>
        <end position="146"/>
    </location>
</feature>
<evidence type="ECO:0000256" key="2">
    <source>
        <dbReference type="ARBA" id="ARBA00010992"/>
    </source>
</evidence>
<evidence type="ECO:0000256" key="5">
    <source>
        <dbReference type="ARBA" id="ARBA00022989"/>
    </source>
</evidence>
<evidence type="ECO:0000256" key="3">
    <source>
        <dbReference type="ARBA" id="ARBA00022448"/>
    </source>
</evidence>
<feature type="transmembrane region" description="Helical" evidence="8">
    <location>
        <begin position="100"/>
        <end position="119"/>
    </location>
</feature>
<feature type="transmembrane region" description="Helical" evidence="8">
    <location>
        <begin position="278"/>
        <end position="297"/>
    </location>
</feature>
<feature type="transmembrane region" description="Helical" evidence="8">
    <location>
        <begin position="20"/>
        <end position="37"/>
    </location>
</feature>
<dbReference type="InterPro" id="IPR036259">
    <property type="entry name" value="MFS_trans_sf"/>
</dbReference>
<keyword evidence="6 8" id="KW-0472">Membrane</keyword>
<dbReference type="NCBIfam" id="TIGR00879">
    <property type="entry name" value="SP"/>
    <property type="match status" value="1"/>
</dbReference>
<dbReference type="Pfam" id="PF00083">
    <property type="entry name" value="Sugar_tr"/>
    <property type="match status" value="1"/>
</dbReference>
<evidence type="ECO:0000256" key="7">
    <source>
        <dbReference type="RuleBase" id="RU003346"/>
    </source>
</evidence>
<evidence type="ECO:0000256" key="8">
    <source>
        <dbReference type="SAM" id="Phobius"/>
    </source>
</evidence>
<gene>
    <name evidence="10" type="ORF">Cboi02_000339300</name>
</gene>
<comment type="similarity">
    <text evidence="2 7">Belongs to the major facilitator superfamily. Sugar transporter (TC 2.A.1.1) family.</text>
</comment>
<feature type="transmembrane region" description="Helical" evidence="8">
    <location>
        <begin position="379"/>
        <end position="401"/>
    </location>
</feature>
<keyword evidence="11" id="KW-1185">Reference proteome</keyword>
<dbReference type="GO" id="GO:0016020">
    <property type="term" value="C:membrane"/>
    <property type="evidence" value="ECO:0007669"/>
    <property type="project" value="UniProtKB-SubCell"/>
</dbReference>
<accession>A0A9W6T468</accession>
<dbReference type="InterPro" id="IPR020846">
    <property type="entry name" value="MFS_dom"/>
</dbReference>
<feature type="domain" description="Major facilitator superfamily (MFS) profile" evidence="9">
    <location>
        <begin position="24"/>
        <end position="426"/>
    </location>
</feature>
<dbReference type="Proteomes" id="UP001165120">
    <property type="component" value="Unassembled WGS sequence"/>
</dbReference>
<dbReference type="InterPro" id="IPR005829">
    <property type="entry name" value="Sugar_transporter_CS"/>
</dbReference>
<evidence type="ECO:0000256" key="1">
    <source>
        <dbReference type="ARBA" id="ARBA00004141"/>
    </source>
</evidence>
<evidence type="ECO:0000313" key="11">
    <source>
        <dbReference type="Proteomes" id="UP001165120"/>
    </source>
</evidence>